<dbReference type="InterPro" id="IPR014352">
    <property type="entry name" value="FERM/acyl-CoA-bd_prot_sf"/>
</dbReference>
<comment type="similarity">
    <text evidence="1">Belongs to the ACBP family.</text>
</comment>
<evidence type="ECO:0000256" key="3">
    <source>
        <dbReference type="SAM" id="MobiDB-lite"/>
    </source>
</evidence>
<dbReference type="PROSITE" id="PS51228">
    <property type="entry name" value="ACB_2"/>
    <property type="match status" value="1"/>
</dbReference>
<keyword evidence="2" id="KW-0446">Lipid-binding</keyword>
<evidence type="ECO:0000259" key="5">
    <source>
        <dbReference type="PROSITE" id="PS51228"/>
    </source>
</evidence>
<dbReference type="AlphaFoldDB" id="A0A1X0S580"/>
<feature type="domain" description="ACB" evidence="5">
    <location>
        <begin position="12"/>
        <end position="102"/>
    </location>
</feature>
<dbReference type="SUPFAM" id="SSF47027">
    <property type="entry name" value="Acyl-CoA binding protein"/>
    <property type="match status" value="1"/>
</dbReference>
<feature type="compositionally biased region" description="Basic residues" evidence="3">
    <location>
        <begin position="244"/>
        <end position="253"/>
    </location>
</feature>
<feature type="region of interest" description="Disordered" evidence="3">
    <location>
        <begin position="227"/>
        <end position="284"/>
    </location>
</feature>
<dbReference type="Pfam" id="PF00887">
    <property type="entry name" value="ACBP"/>
    <property type="match status" value="1"/>
</dbReference>
<gene>
    <name evidence="6" type="ORF">BCV71DRAFT_226349</name>
</gene>
<evidence type="ECO:0000313" key="7">
    <source>
        <dbReference type="Proteomes" id="UP000242381"/>
    </source>
</evidence>
<feature type="transmembrane region" description="Helical" evidence="4">
    <location>
        <begin position="321"/>
        <end position="340"/>
    </location>
</feature>
<keyword evidence="4" id="KW-1133">Transmembrane helix</keyword>
<reference evidence="6 7" key="1">
    <citation type="journal article" date="2016" name="Proc. Natl. Acad. Sci. U.S.A.">
        <title>Lipid metabolic changes in an early divergent fungus govern the establishment of a mutualistic symbiosis with endobacteria.</title>
        <authorList>
            <person name="Lastovetsky O.A."/>
            <person name="Gaspar M.L."/>
            <person name="Mondo S.J."/>
            <person name="LaButti K.M."/>
            <person name="Sandor L."/>
            <person name="Grigoriev I.V."/>
            <person name="Henry S.A."/>
            <person name="Pawlowska T.E."/>
        </authorList>
    </citation>
    <scope>NUCLEOTIDE SEQUENCE [LARGE SCALE GENOMIC DNA]</scope>
    <source>
        <strain evidence="6 7">ATCC 11559</strain>
    </source>
</reference>
<dbReference type="PANTHER" id="PTHR23310">
    <property type="entry name" value="ACYL-COA-BINDING PROTEIN, ACBP"/>
    <property type="match status" value="1"/>
</dbReference>
<dbReference type="GO" id="GO:0000062">
    <property type="term" value="F:fatty-acyl-CoA binding"/>
    <property type="evidence" value="ECO:0007669"/>
    <property type="project" value="InterPro"/>
</dbReference>
<sequence>MSAINSSSTFAIQLKFSRALSIVRSIPPEMVELQPTVADKLQFYGLYKQAVHGDINISRPSSKQAVEYAKWKAWYKMKGMSPLEAQKLYVDSLIQLLTELVHRYPHHQYYEFLQKSLDSLQSIDGEQQEEEIFQDAYSPADFETKDHFLNQIDPQYITQINSPPFYHKPYRRPSDQDYPLTPITSPGRAISSSHENYTYPADYLKQQSDIVSEADTLDREVAAATSRLSITAPQHSPYATQQPYHHHHHHHRSTGSASISSNGSSHRSSKKTMKKEENNRALEKLQTEVTALTEQIDRLRQQHRQHQQKAGWTMQRIVMTLLKHALADFTILFILFLVLWKKKSPIAYAILDRIMPLVHAIVTKVVRRVVFWKVTV</sequence>
<dbReference type="PANTHER" id="PTHR23310:SF62">
    <property type="entry name" value="ACYL-COA BINDING PROTEIN 1, ISOFORM A"/>
    <property type="match status" value="1"/>
</dbReference>
<dbReference type="GO" id="GO:0006631">
    <property type="term" value="P:fatty acid metabolic process"/>
    <property type="evidence" value="ECO:0007669"/>
    <property type="project" value="TreeGrafter"/>
</dbReference>
<evidence type="ECO:0000256" key="1">
    <source>
        <dbReference type="ARBA" id="ARBA00005567"/>
    </source>
</evidence>
<dbReference type="VEuPathDB" id="FungiDB:BCV72DRAFT_207056"/>
<evidence type="ECO:0000256" key="2">
    <source>
        <dbReference type="ARBA" id="ARBA00023121"/>
    </source>
</evidence>
<organism evidence="6 7">
    <name type="scientific">Rhizopus microsporus</name>
    <dbReference type="NCBI Taxonomy" id="58291"/>
    <lineage>
        <taxon>Eukaryota</taxon>
        <taxon>Fungi</taxon>
        <taxon>Fungi incertae sedis</taxon>
        <taxon>Mucoromycota</taxon>
        <taxon>Mucoromycotina</taxon>
        <taxon>Mucoromycetes</taxon>
        <taxon>Mucorales</taxon>
        <taxon>Mucorineae</taxon>
        <taxon>Rhizopodaceae</taxon>
        <taxon>Rhizopus</taxon>
    </lineage>
</organism>
<accession>A0A1X0S580</accession>
<keyword evidence="4" id="KW-0812">Transmembrane</keyword>
<feature type="compositionally biased region" description="Basic and acidic residues" evidence="3">
    <location>
        <begin position="274"/>
        <end position="284"/>
    </location>
</feature>
<dbReference type="Gene3D" id="1.20.80.10">
    <property type="match status" value="1"/>
</dbReference>
<dbReference type="OMA" id="SKSIFQW"/>
<feature type="compositionally biased region" description="Low complexity" evidence="3">
    <location>
        <begin position="254"/>
        <end position="266"/>
    </location>
</feature>
<feature type="compositionally biased region" description="Polar residues" evidence="3">
    <location>
        <begin position="227"/>
        <end position="243"/>
    </location>
</feature>
<proteinExistence type="inferred from homology"/>
<evidence type="ECO:0000313" key="6">
    <source>
        <dbReference type="EMBL" id="ORE19424.1"/>
    </source>
</evidence>
<protein>
    <recommendedName>
        <fullName evidence="5">ACB domain-containing protein</fullName>
    </recommendedName>
</protein>
<dbReference type="EMBL" id="KV921311">
    <property type="protein sequence ID" value="ORE19424.1"/>
    <property type="molecule type" value="Genomic_DNA"/>
</dbReference>
<dbReference type="Proteomes" id="UP000242381">
    <property type="component" value="Unassembled WGS sequence"/>
</dbReference>
<name>A0A1X0S580_RHIZD</name>
<evidence type="ECO:0000256" key="4">
    <source>
        <dbReference type="SAM" id="Phobius"/>
    </source>
</evidence>
<dbReference type="InterPro" id="IPR000582">
    <property type="entry name" value="Acyl-CoA-binding_protein"/>
</dbReference>
<dbReference type="InterPro" id="IPR035984">
    <property type="entry name" value="Acyl-CoA-binding_sf"/>
</dbReference>
<keyword evidence="4" id="KW-0472">Membrane</keyword>